<dbReference type="Proteomes" id="UP000789375">
    <property type="component" value="Unassembled WGS sequence"/>
</dbReference>
<evidence type="ECO:0000313" key="1">
    <source>
        <dbReference type="EMBL" id="CAG8644960.1"/>
    </source>
</evidence>
<accession>A0A9N9DLY4</accession>
<feature type="non-terminal residue" evidence="1">
    <location>
        <position position="82"/>
    </location>
</feature>
<keyword evidence="2" id="KW-1185">Reference proteome</keyword>
<dbReference type="EMBL" id="CAJVPP010004161">
    <property type="protein sequence ID" value="CAG8644960.1"/>
    <property type="molecule type" value="Genomic_DNA"/>
</dbReference>
<organism evidence="1 2">
    <name type="scientific">Funneliformis mosseae</name>
    <name type="common">Endomycorrhizal fungus</name>
    <name type="synonym">Glomus mosseae</name>
    <dbReference type="NCBI Taxonomy" id="27381"/>
    <lineage>
        <taxon>Eukaryota</taxon>
        <taxon>Fungi</taxon>
        <taxon>Fungi incertae sedis</taxon>
        <taxon>Mucoromycota</taxon>
        <taxon>Glomeromycotina</taxon>
        <taxon>Glomeromycetes</taxon>
        <taxon>Glomerales</taxon>
        <taxon>Glomeraceae</taxon>
        <taxon>Funneliformis</taxon>
    </lineage>
</organism>
<gene>
    <name evidence="1" type="ORF">FMOSSE_LOCUS11183</name>
</gene>
<protein>
    <submittedName>
        <fullName evidence="1">3124_t:CDS:1</fullName>
    </submittedName>
</protein>
<proteinExistence type="predicted"/>
<comment type="caution">
    <text evidence="1">The sequence shown here is derived from an EMBL/GenBank/DDBJ whole genome shotgun (WGS) entry which is preliminary data.</text>
</comment>
<evidence type="ECO:0000313" key="2">
    <source>
        <dbReference type="Proteomes" id="UP000789375"/>
    </source>
</evidence>
<dbReference type="AlphaFoldDB" id="A0A9N9DLY4"/>
<name>A0A9N9DLY4_FUNMO</name>
<sequence length="82" mass="9370">LSSDTTRLSEIKEKRGLHREAIREVGDHEASKKLYDEVKDQLPKEVIKSAVRKKSDTTSISKLSDDNIKYVASQVKKNTRQN</sequence>
<reference evidence="1" key="1">
    <citation type="submission" date="2021-06" db="EMBL/GenBank/DDBJ databases">
        <authorList>
            <person name="Kallberg Y."/>
            <person name="Tangrot J."/>
            <person name="Rosling A."/>
        </authorList>
    </citation>
    <scope>NUCLEOTIDE SEQUENCE</scope>
    <source>
        <strain evidence="1">87-6 pot B 2015</strain>
    </source>
</reference>